<keyword evidence="5" id="KW-0456">Lyase</keyword>
<dbReference type="PROSITE" id="PS50005">
    <property type="entry name" value="TPR"/>
    <property type="match status" value="1"/>
</dbReference>
<evidence type="ECO:0000256" key="6">
    <source>
        <dbReference type="ARBA" id="ARBA00049406"/>
    </source>
</evidence>
<protein>
    <recommendedName>
        <fullName evidence="3">L-serine ammonia-lyase</fullName>
        <ecNumber evidence="3">4.3.1.17</ecNumber>
    </recommendedName>
</protein>
<dbReference type="InterPro" id="IPR000634">
    <property type="entry name" value="Ser/Thr_deHydtase_PyrdxlP-BS"/>
</dbReference>
<dbReference type="SUPFAM" id="SSF53686">
    <property type="entry name" value="Tryptophan synthase beta subunit-like PLP-dependent enzymes"/>
    <property type="match status" value="1"/>
</dbReference>
<evidence type="ECO:0000256" key="2">
    <source>
        <dbReference type="ARBA" id="ARBA00010869"/>
    </source>
</evidence>
<evidence type="ECO:0000313" key="10">
    <source>
        <dbReference type="Proteomes" id="UP000422736"/>
    </source>
</evidence>
<evidence type="ECO:0000256" key="1">
    <source>
        <dbReference type="ARBA" id="ARBA00001933"/>
    </source>
</evidence>
<evidence type="ECO:0000259" key="8">
    <source>
        <dbReference type="Pfam" id="PF00291"/>
    </source>
</evidence>
<name>A0ABX6ES11_KLUMA</name>
<comment type="catalytic activity">
    <reaction evidence="6">
        <text>L-serine = pyruvate + NH4(+)</text>
        <dbReference type="Rhea" id="RHEA:19169"/>
        <dbReference type="ChEBI" id="CHEBI:15361"/>
        <dbReference type="ChEBI" id="CHEBI:28938"/>
        <dbReference type="ChEBI" id="CHEBI:33384"/>
        <dbReference type="EC" id="4.3.1.17"/>
    </reaction>
</comment>
<dbReference type="EMBL" id="CP015055">
    <property type="protein sequence ID" value="QGN14822.1"/>
    <property type="molecule type" value="Genomic_DNA"/>
</dbReference>
<evidence type="ECO:0000256" key="4">
    <source>
        <dbReference type="ARBA" id="ARBA00022898"/>
    </source>
</evidence>
<organism evidence="9 10">
    <name type="scientific">Kluyveromyces marxianus</name>
    <name type="common">Yeast</name>
    <name type="synonym">Candida kefyr</name>
    <dbReference type="NCBI Taxonomy" id="4911"/>
    <lineage>
        <taxon>Eukaryota</taxon>
        <taxon>Fungi</taxon>
        <taxon>Dikarya</taxon>
        <taxon>Ascomycota</taxon>
        <taxon>Saccharomycotina</taxon>
        <taxon>Saccharomycetes</taxon>
        <taxon>Saccharomycetales</taxon>
        <taxon>Saccharomycetaceae</taxon>
        <taxon>Kluyveromyces</taxon>
    </lineage>
</organism>
<evidence type="ECO:0000256" key="7">
    <source>
        <dbReference type="PROSITE-ProRule" id="PRU00339"/>
    </source>
</evidence>
<dbReference type="Gene3D" id="3.40.50.1100">
    <property type="match status" value="2"/>
</dbReference>
<evidence type="ECO:0000256" key="3">
    <source>
        <dbReference type="ARBA" id="ARBA00012093"/>
    </source>
</evidence>
<keyword evidence="7" id="KW-0802">TPR repeat</keyword>
<dbReference type="EC" id="4.3.1.17" evidence="3"/>
<keyword evidence="10" id="KW-1185">Reference proteome</keyword>
<dbReference type="InterPro" id="IPR001926">
    <property type="entry name" value="TrpB-like_PALP"/>
</dbReference>
<dbReference type="Proteomes" id="UP000422736">
    <property type="component" value="Chromosome 2"/>
</dbReference>
<evidence type="ECO:0000256" key="5">
    <source>
        <dbReference type="ARBA" id="ARBA00023239"/>
    </source>
</evidence>
<reference evidence="9 10" key="1">
    <citation type="submission" date="2016-03" db="EMBL/GenBank/DDBJ databases">
        <title>How can Kluyveromyces marxianus grow so fast - potential evolutionary course in Saccharomyces Complex revealed by comparative genomics.</title>
        <authorList>
            <person name="Mo W."/>
            <person name="Lu W."/>
            <person name="Yang X."/>
            <person name="Qi J."/>
            <person name="Lv H."/>
        </authorList>
    </citation>
    <scope>NUCLEOTIDE SEQUENCE [LARGE SCALE GENOMIC DNA]</scope>
    <source>
        <strain evidence="9 10">FIM1</strain>
    </source>
</reference>
<dbReference type="InterPro" id="IPR019734">
    <property type="entry name" value="TPR_rpt"/>
</dbReference>
<dbReference type="InterPro" id="IPR036052">
    <property type="entry name" value="TrpB-like_PALP_sf"/>
</dbReference>
<feature type="domain" description="Tryptophan synthase beta chain-like PALP" evidence="8">
    <location>
        <begin position="3"/>
        <end position="310"/>
    </location>
</feature>
<gene>
    <name evidence="9" type="primary">SDL1</name>
    <name evidence="9" type="ORF">FIM1_1493</name>
</gene>
<comment type="cofactor">
    <cofactor evidence="1">
        <name>pyridoxal 5'-phosphate</name>
        <dbReference type="ChEBI" id="CHEBI:597326"/>
    </cofactor>
</comment>
<dbReference type="PROSITE" id="PS00165">
    <property type="entry name" value="DEHYDRATASE_SER_THR"/>
    <property type="match status" value="1"/>
</dbReference>
<dbReference type="PANTHER" id="PTHR48078:SF2">
    <property type="entry name" value="CATABOLIC L-SERINE_THREONINE DEHYDRATASE"/>
    <property type="match status" value="1"/>
</dbReference>
<evidence type="ECO:0000313" key="9">
    <source>
        <dbReference type="EMBL" id="QGN14822.1"/>
    </source>
</evidence>
<dbReference type="InterPro" id="IPR050147">
    <property type="entry name" value="Ser/Thr_Dehydratase"/>
</dbReference>
<dbReference type="Pfam" id="PF00291">
    <property type="entry name" value="PALP"/>
    <property type="match status" value="1"/>
</dbReference>
<sequence>MTPLTYKTPLLPFKIEGEPDGPTLLLKYEILQPGGSFKSRGISHLINTTLNSVEGDKSELCVYSSSGGNAGLAAARACETLGVKCVVVVPKSTKQRMVEKIRATGSDVIIHGAHWKEADHYLREVIMKQSTYSKKLYVHPFDNATLWEGHSEMVDEIIDQLSDYSISTERLKGIVCSVGGGGLYSGIITGLERHNLAEKISVFAMETKGCDALNKSLAVKEPVVLDGISSIATSLGSTYICSNGFEKALKYSTKSIALDDQDVLDTCMKFFDQTSILVEPACGASLHVCYHPELLGALNPNDVYVVILCGGSCNTYDEIKSLSKR</sequence>
<proteinExistence type="inferred from homology"/>
<comment type="similarity">
    <text evidence="2">Belongs to the serine/threonine dehydratase family.</text>
</comment>
<accession>A0ABX6ES11</accession>
<feature type="repeat" description="TPR" evidence="7">
    <location>
        <begin position="229"/>
        <end position="262"/>
    </location>
</feature>
<dbReference type="PANTHER" id="PTHR48078">
    <property type="entry name" value="THREONINE DEHYDRATASE, MITOCHONDRIAL-RELATED"/>
    <property type="match status" value="1"/>
</dbReference>
<keyword evidence="4" id="KW-0663">Pyridoxal phosphate</keyword>